<proteinExistence type="predicted"/>
<accession>A0A699RH96</accession>
<protein>
    <submittedName>
        <fullName evidence="2">Uncharacterized protein</fullName>
    </submittedName>
</protein>
<evidence type="ECO:0000313" key="2">
    <source>
        <dbReference type="EMBL" id="GFC83352.1"/>
    </source>
</evidence>
<comment type="caution">
    <text evidence="2">The sequence shown here is derived from an EMBL/GenBank/DDBJ whole genome shotgun (WGS) entry which is preliminary data.</text>
</comment>
<gene>
    <name evidence="2" type="ORF">Tci_855322</name>
</gene>
<feature type="compositionally biased region" description="Polar residues" evidence="1">
    <location>
        <begin position="30"/>
        <end position="45"/>
    </location>
</feature>
<reference evidence="2" key="1">
    <citation type="journal article" date="2019" name="Sci. Rep.">
        <title>Draft genome of Tanacetum cinerariifolium, the natural source of mosquito coil.</title>
        <authorList>
            <person name="Yamashiro T."/>
            <person name="Shiraishi A."/>
            <person name="Satake H."/>
            <person name="Nakayama K."/>
        </authorList>
    </citation>
    <scope>NUCLEOTIDE SEQUENCE</scope>
</reference>
<feature type="region of interest" description="Disordered" evidence="1">
    <location>
        <begin position="30"/>
        <end position="50"/>
    </location>
</feature>
<sequence>NNAKDDAFDGKKHDFDVQKLDTNTFSAAGLSNTAVSPTHGDTSQFPDDPDMPRLEDIIYSNDEDVVGAEADFNNL</sequence>
<name>A0A699RH96_TANCI</name>
<dbReference type="AlphaFoldDB" id="A0A699RH96"/>
<organism evidence="2">
    <name type="scientific">Tanacetum cinerariifolium</name>
    <name type="common">Dalmatian daisy</name>
    <name type="synonym">Chrysanthemum cinerariifolium</name>
    <dbReference type="NCBI Taxonomy" id="118510"/>
    <lineage>
        <taxon>Eukaryota</taxon>
        <taxon>Viridiplantae</taxon>
        <taxon>Streptophyta</taxon>
        <taxon>Embryophyta</taxon>
        <taxon>Tracheophyta</taxon>
        <taxon>Spermatophyta</taxon>
        <taxon>Magnoliopsida</taxon>
        <taxon>eudicotyledons</taxon>
        <taxon>Gunneridae</taxon>
        <taxon>Pentapetalae</taxon>
        <taxon>asterids</taxon>
        <taxon>campanulids</taxon>
        <taxon>Asterales</taxon>
        <taxon>Asteraceae</taxon>
        <taxon>Asteroideae</taxon>
        <taxon>Anthemideae</taxon>
        <taxon>Anthemidinae</taxon>
        <taxon>Tanacetum</taxon>
    </lineage>
</organism>
<dbReference type="EMBL" id="BKCJ011089044">
    <property type="protein sequence ID" value="GFC83352.1"/>
    <property type="molecule type" value="Genomic_DNA"/>
</dbReference>
<feature type="non-terminal residue" evidence="2">
    <location>
        <position position="75"/>
    </location>
</feature>
<evidence type="ECO:0000256" key="1">
    <source>
        <dbReference type="SAM" id="MobiDB-lite"/>
    </source>
</evidence>
<feature type="non-terminal residue" evidence="2">
    <location>
        <position position="1"/>
    </location>
</feature>